<dbReference type="EMBL" id="BKCJ011441915">
    <property type="protein sequence ID" value="GFD34033.1"/>
    <property type="molecule type" value="Genomic_DNA"/>
</dbReference>
<proteinExistence type="predicted"/>
<accession>A0A699VIC2</accession>
<evidence type="ECO:0000313" key="1">
    <source>
        <dbReference type="EMBL" id="GFD34033.1"/>
    </source>
</evidence>
<feature type="non-terminal residue" evidence="1">
    <location>
        <position position="59"/>
    </location>
</feature>
<dbReference type="AlphaFoldDB" id="A0A699VIC2"/>
<name>A0A699VIC2_TANCI</name>
<gene>
    <name evidence="1" type="ORF">Tci_906002</name>
</gene>
<sequence length="59" mass="6642">MWYLEGHWLSNQTEAAATFEKLAKQLDLRAVYRDWDNGIGIIIQDADGQTQAVVFGLSS</sequence>
<reference evidence="1" key="1">
    <citation type="journal article" date="2019" name="Sci. Rep.">
        <title>Draft genome of Tanacetum cinerariifolium, the natural source of mosquito coil.</title>
        <authorList>
            <person name="Yamashiro T."/>
            <person name="Shiraishi A."/>
            <person name="Satake H."/>
            <person name="Nakayama K."/>
        </authorList>
    </citation>
    <scope>NUCLEOTIDE SEQUENCE</scope>
</reference>
<comment type="caution">
    <text evidence="1">The sequence shown here is derived from an EMBL/GenBank/DDBJ whole genome shotgun (WGS) entry which is preliminary data.</text>
</comment>
<protein>
    <submittedName>
        <fullName evidence="1">Uncharacterized protein</fullName>
    </submittedName>
</protein>
<organism evidence="1">
    <name type="scientific">Tanacetum cinerariifolium</name>
    <name type="common">Dalmatian daisy</name>
    <name type="synonym">Chrysanthemum cinerariifolium</name>
    <dbReference type="NCBI Taxonomy" id="118510"/>
    <lineage>
        <taxon>Eukaryota</taxon>
        <taxon>Viridiplantae</taxon>
        <taxon>Streptophyta</taxon>
        <taxon>Embryophyta</taxon>
        <taxon>Tracheophyta</taxon>
        <taxon>Spermatophyta</taxon>
        <taxon>Magnoliopsida</taxon>
        <taxon>eudicotyledons</taxon>
        <taxon>Gunneridae</taxon>
        <taxon>Pentapetalae</taxon>
        <taxon>asterids</taxon>
        <taxon>campanulids</taxon>
        <taxon>Asterales</taxon>
        <taxon>Asteraceae</taxon>
        <taxon>Asteroideae</taxon>
        <taxon>Anthemideae</taxon>
        <taxon>Anthemidinae</taxon>
        <taxon>Tanacetum</taxon>
    </lineage>
</organism>